<dbReference type="EMBL" id="CAIX01000225">
    <property type="protein sequence ID" value="CCI10372.1"/>
    <property type="molecule type" value="Genomic_DNA"/>
</dbReference>
<keyword evidence="2" id="KW-1185">Reference proteome</keyword>
<proteinExistence type="predicted"/>
<accession>A0A024FTV8</accession>
<sequence>MDIEKDVTDNLEKIRVSDLTLELKKALYGLKEARRLWIELFSHAFEKFGIFAVPKRYVSVPRTLLERRTANPVDIFVDQSQHLSLKTLGKMHKFLERRITYTEDTGYDINQKQK</sequence>
<evidence type="ECO:0000313" key="2">
    <source>
        <dbReference type="Proteomes" id="UP000053237"/>
    </source>
</evidence>
<dbReference type="Proteomes" id="UP000053237">
    <property type="component" value="Unassembled WGS sequence"/>
</dbReference>
<evidence type="ECO:0000313" key="1">
    <source>
        <dbReference type="EMBL" id="CCI10372.1"/>
    </source>
</evidence>
<name>A0A024FTV8_9STRA</name>
<dbReference type="InParanoid" id="A0A024FTV8"/>
<dbReference type="AlphaFoldDB" id="A0A024FTV8"/>
<reference evidence="1 2" key="1">
    <citation type="submission" date="2012-05" db="EMBL/GenBank/DDBJ databases">
        <title>Recombination and specialization in a pathogen metapopulation.</title>
        <authorList>
            <person name="Gardiner A."/>
            <person name="Kemen E."/>
            <person name="Schultz-Larsen T."/>
            <person name="MacLean D."/>
            <person name="Van Oosterhout C."/>
            <person name="Jones J.D.G."/>
        </authorList>
    </citation>
    <scope>NUCLEOTIDE SEQUENCE [LARGE SCALE GENOMIC DNA]</scope>
    <source>
        <strain evidence="1 2">Ac Nc2</strain>
    </source>
</reference>
<dbReference type="OrthoDB" id="413361at2759"/>
<organism evidence="1 2">
    <name type="scientific">Albugo candida</name>
    <dbReference type="NCBI Taxonomy" id="65357"/>
    <lineage>
        <taxon>Eukaryota</taxon>
        <taxon>Sar</taxon>
        <taxon>Stramenopiles</taxon>
        <taxon>Oomycota</taxon>
        <taxon>Peronosporomycetes</taxon>
        <taxon>Albuginales</taxon>
        <taxon>Albuginaceae</taxon>
        <taxon>Albugo</taxon>
    </lineage>
</organism>
<protein>
    <recommendedName>
        <fullName evidence="3">Reverse transcriptase Ty1/copia-type domain-containing protein</fullName>
    </recommendedName>
</protein>
<comment type="caution">
    <text evidence="1">The sequence shown here is derived from an EMBL/GenBank/DDBJ whole genome shotgun (WGS) entry which is preliminary data.</text>
</comment>
<gene>
    <name evidence="1" type="ORF">BN9_095480</name>
</gene>
<evidence type="ECO:0008006" key="3">
    <source>
        <dbReference type="Google" id="ProtNLM"/>
    </source>
</evidence>